<dbReference type="OrthoDB" id="10320573at2759"/>
<dbReference type="Proteomes" id="UP000746747">
    <property type="component" value="Unassembled WGS sequence"/>
</dbReference>
<accession>A0A8J2LXL9</accession>
<evidence type="ECO:0000313" key="2">
    <source>
        <dbReference type="Proteomes" id="UP000746747"/>
    </source>
</evidence>
<protein>
    <submittedName>
        <fullName evidence="1">Uncharacterized protein</fullName>
    </submittedName>
</protein>
<comment type="caution">
    <text evidence="1">The sequence shown here is derived from an EMBL/GenBank/DDBJ whole genome shotgun (WGS) entry which is preliminary data.</text>
</comment>
<reference evidence="1" key="1">
    <citation type="submission" date="2021-09" db="EMBL/GenBank/DDBJ databases">
        <authorList>
            <consortium name="Pathogen Informatics"/>
        </authorList>
    </citation>
    <scope>NUCLEOTIDE SEQUENCE</scope>
</reference>
<name>A0A8J2LXL9_9BILA</name>
<gene>
    <name evidence="1" type="ORF">CJOHNSTONI_LOCUS1182</name>
</gene>
<sequence>MNGTFESACWIRIDTYHRRAVIEERGICRKVCKKSTKQLKIIQTIFCKKKAAAKTKYDFLIENCSQIFTQHQSCLIQNISYDSSSDAFPVQLKLHRCRKR</sequence>
<organism evidence="1 2">
    <name type="scientific">Cercopithifilaria johnstoni</name>
    <dbReference type="NCBI Taxonomy" id="2874296"/>
    <lineage>
        <taxon>Eukaryota</taxon>
        <taxon>Metazoa</taxon>
        <taxon>Ecdysozoa</taxon>
        <taxon>Nematoda</taxon>
        <taxon>Chromadorea</taxon>
        <taxon>Rhabditida</taxon>
        <taxon>Spirurina</taxon>
        <taxon>Spiruromorpha</taxon>
        <taxon>Filarioidea</taxon>
        <taxon>Onchocercidae</taxon>
        <taxon>Cercopithifilaria</taxon>
    </lineage>
</organism>
<dbReference type="AlphaFoldDB" id="A0A8J2LXL9"/>
<dbReference type="EMBL" id="CAKAEH010000345">
    <property type="protein sequence ID" value="CAG9530715.1"/>
    <property type="molecule type" value="Genomic_DNA"/>
</dbReference>
<keyword evidence="2" id="KW-1185">Reference proteome</keyword>
<proteinExistence type="predicted"/>
<evidence type="ECO:0000313" key="1">
    <source>
        <dbReference type="EMBL" id="CAG9530715.1"/>
    </source>
</evidence>